<keyword evidence="2" id="KW-0902">Two-component regulatory system</keyword>
<feature type="domain" description="Response regulatory" evidence="8">
    <location>
        <begin position="9"/>
        <end position="123"/>
    </location>
</feature>
<evidence type="ECO:0000256" key="2">
    <source>
        <dbReference type="ARBA" id="ARBA00023012"/>
    </source>
</evidence>
<organism evidence="9 10">
    <name type="scientific">Symmachiella dynata</name>
    <dbReference type="NCBI Taxonomy" id="2527995"/>
    <lineage>
        <taxon>Bacteria</taxon>
        <taxon>Pseudomonadati</taxon>
        <taxon>Planctomycetota</taxon>
        <taxon>Planctomycetia</taxon>
        <taxon>Planctomycetales</taxon>
        <taxon>Planctomycetaceae</taxon>
        <taxon>Symmachiella</taxon>
    </lineage>
</organism>
<evidence type="ECO:0000259" key="7">
    <source>
        <dbReference type="PROSITE" id="PS50043"/>
    </source>
</evidence>
<evidence type="ECO:0000313" key="10">
    <source>
        <dbReference type="Proteomes" id="UP000319383"/>
    </source>
</evidence>
<evidence type="ECO:0000259" key="8">
    <source>
        <dbReference type="PROSITE" id="PS50110"/>
    </source>
</evidence>
<feature type="modified residue" description="4-aspartylphosphate" evidence="6">
    <location>
        <position position="58"/>
    </location>
</feature>
<evidence type="ECO:0000256" key="3">
    <source>
        <dbReference type="ARBA" id="ARBA00023015"/>
    </source>
</evidence>
<dbReference type="GO" id="GO:0003677">
    <property type="term" value="F:DNA binding"/>
    <property type="evidence" value="ECO:0007669"/>
    <property type="project" value="UniProtKB-KW"/>
</dbReference>
<dbReference type="EMBL" id="CP036276">
    <property type="protein sequence ID" value="QDU47402.1"/>
    <property type="molecule type" value="Genomic_DNA"/>
</dbReference>
<dbReference type="PRINTS" id="PR00038">
    <property type="entry name" value="HTHLUXR"/>
</dbReference>
<dbReference type="Pfam" id="PF00196">
    <property type="entry name" value="GerE"/>
    <property type="match status" value="1"/>
</dbReference>
<keyword evidence="1 6" id="KW-0597">Phosphoprotein</keyword>
<dbReference type="Gene3D" id="3.40.50.2300">
    <property type="match status" value="1"/>
</dbReference>
<evidence type="ECO:0000256" key="5">
    <source>
        <dbReference type="ARBA" id="ARBA00023163"/>
    </source>
</evidence>
<dbReference type="Gene3D" id="1.10.10.10">
    <property type="entry name" value="Winged helix-like DNA-binding domain superfamily/Winged helix DNA-binding domain"/>
    <property type="match status" value="1"/>
</dbReference>
<evidence type="ECO:0000256" key="1">
    <source>
        <dbReference type="ARBA" id="ARBA00022553"/>
    </source>
</evidence>
<dbReference type="InterPro" id="IPR036388">
    <property type="entry name" value="WH-like_DNA-bd_sf"/>
</dbReference>
<name>A0A517ZY45_9PLAN</name>
<dbReference type="CDD" id="cd17537">
    <property type="entry name" value="REC_FixJ"/>
    <property type="match status" value="1"/>
</dbReference>
<dbReference type="SMART" id="SM00448">
    <property type="entry name" value="REC"/>
    <property type="match status" value="1"/>
</dbReference>
<keyword evidence="3" id="KW-0805">Transcription regulation</keyword>
<dbReference type="Pfam" id="PF00072">
    <property type="entry name" value="Response_reg"/>
    <property type="match status" value="1"/>
</dbReference>
<dbReference type="CDD" id="cd06170">
    <property type="entry name" value="LuxR_C_like"/>
    <property type="match status" value="1"/>
</dbReference>
<dbReference type="AlphaFoldDB" id="A0A517ZY45"/>
<dbReference type="GO" id="GO:0006355">
    <property type="term" value="P:regulation of DNA-templated transcription"/>
    <property type="evidence" value="ECO:0007669"/>
    <property type="project" value="InterPro"/>
</dbReference>
<dbReference type="SUPFAM" id="SSF52172">
    <property type="entry name" value="CheY-like"/>
    <property type="match status" value="1"/>
</dbReference>
<proteinExistence type="predicted"/>
<sequence length="205" mass="23073">MNTTSIKPTVFVVDDEPGMRKSLDRLLRSAGLQAECFGNAETFLREYDPGRPGCLILDVCMDHMTGLELQKELNARRILLPTIVISGYADVPNVVKAVKGGAVDFLEKPFNDELLLERVQQAIRLDQRQRMEAVRASATEARLRSLTPRETQVMELLVAGRRTKQIAYDLNISPKTADIHRAHVLEKMKVDTVVDLVRLVHDLPD</sequence>
<keyword evidence="4" id="KW-0238">DNA-binding</keyword>
<keyword evidence="5" id="KW-0804">Transcription</keyword>
<dbReference type="PANTHER" id="PTHR44688:SF16">
    <property type="entry name" value="DNA-BINDING TRANSCRIPTIONAL ACTIVATOR DEVR_DOSR"/>
    <property type="match status" value="1"/>
</dbReference>
<feature type="domain" description="HTH luxR-type" evidence="7">
    <location>
        <begin position="139"/>
        <end position="204"/>
    </location>
</feature>
<dbReference type="InterPro" id="IPR011006">
    <property type="entry name" value="CheY-like_superfamily"/>
</dbReference>
<accession>A0A517ZY45</accession>
<dbReference type="RefSeq" id="WP_197533545.1">
    <property type="nucleotide sequence ID" value="NZ_CAXBED010000012.1"/>
</dbReference>
<evidence type="ECO:0000256" key="4">
    <source>
        <dbReference type="ARBA" id="ARBA00023125"/>
    </source>
</evidence>
<evidence type="ECO:0000256" key="6">
    <source>
        <dbReference type="PROSITE-ProRule" id="PRU00169"/>
    </source>
</evidence>
<dbReference type="KEGG" id="sdyn:Mal52_59320"/>
<dbReference type="GO" id="GO:0000160">
    <property type="term" value="P:phosphorelay signal transduction system"/>
    <property type="evidence" value="ECO:0007669"/>
    <property type="project" value="UniProtKB-KW"/>
</dbReference>
<reference evidence="9 10" key="1">
    <citation type="submission" date="2019-02" db="EMBL/GenBank/DDBJ databases">
        <title>Deep-cultivation of Planctomycetes and their phenomic and genomic characterization uncovers novel biology.</title>
        <authorList>
            <person name="Wiegand S."/>
            <person name="Jogler M."/>
            <person name="Boedeker C."/>
            <person name="Pinto D."/>
            <person name="Vollmers J."/>
            <person name="Rivas-Marin E."/>
            <person name="Kohn T."/>
            <person name="Peeters S.H."/>
            <person name="Heuer A."/>
            <person name="Rast P."/>
            <person name="Oberbeckmann S."/>
            <person name="Bunk B."/>
            <person name="Jeske O."/>
            <person name="Meyerdierks A."/>
            <person name="Storesund J.E."/>
            <person name="Kallscheuer N."/>
            <person name="Luecker S."/>
            <person name="Lage O.M."/>
            <person name="Pohl T."/>
            <person name="Merkel B.J."/>
            <person name="Hornburger P."/>
            <person name="Mueller R.-W."/>
            <person name="Bruemmer F."/>
            <person name="Labrenz M."/>
            <person name="Spormann A.M."/>
            <person name="Op den Camp H."/>
            <person name="Overmann J."/>
            <person name="Amann R."/>
            <person name="Jetten M.S.M."/>
            <person name="Mascher T."/>
            <person name="Medema M.H."/>
            <person name="Devos D.P."/>
            <person name="Kaster A.-K."/>
            <person name="Ovreas L."/>
            <person name="Rohde M."/>
            <person name="Galperin M.Y."/>
            <person name="Jogler C."/>
        </authorList>
    </citation>
    <scope>NUCLEOTIDE SEQUENCE [LARGE SCALE GENOMIC DNA]</scope>
    <source>
        <strain evidence="9 10">Mal52</strain>
    </source>
</reference>
<dbReference type="PROSITE" id="PS50110">
    <property type="entry name" value="RESPONSE_REGULATORY"/>
    <property type="match status" value="1"/>
</dbReference>
<dbReference type="InterPro" id="IPR016032">
    <property type="entry name" value="Sig_transdc_resp-reg_C-effctor"/>
</dbReference>
<dbReference type="InterPro" id="IPR001789">
    <property type="entry name" value="Sig_transdc_resp-reg_receiver"/>
</dbReference>
<gene>
    <name evidence="9" type="primary">todT</name>
    <name evidence="9" type="ORF">Mal52_59320</name>
</gene>
<dbReference type="PANTHER" id="PTHR44688">
    <property type="entry name" value="DNA-BINDING TRANSCRIPTIONAL ACTIVATOR DEVR_DOSR"/>
    <property type="match status" value="1"/>
</dbReference>
<dbReference type="Proteomes" id="UP000319383">
    <property type="component" value="Chromosome"/>
</dbReference>
<dbReference type="SMART" id="SM00421">
    <property type="entry name" value="HTH_LUXR"/>
    <property type="match status" value="1"/>
</dbReference>
<evidence type="ECO:0000313" key="9">
    <source>
        <dbReference type="EMBL" id="QDU47402.1"/>
    </source>
</evidence>
<dbReference type="InterPro" id="IPR000792">
    <property type="entry name" value="Tscrpt_reg_LuxR_C"/>
</dbReference>
<protein>
    <submittedName>
        <fullName evidence="9">Response regulator protein TodT</fullName>
    </submittedName>
</protein>
<dbReference type="SUPFAM" id="SSF46894">
    <property type="entry name" value="C-terminal effector domain of the bipartite response regulators"/>
    <property type="match status" value="1"/>
</dbReference>
<dbReference type="PROSITE" id="PS50043">
    <property type="entry name" value="HTH_LUXR_2"/>
    <property type="match status" value="1"/>
</dbReference>
<dbReference type="FunFam" id="3.40.50.2300:FF:000018">
    <property type="entry name" value="DNA-binding transcriptional regulator NtrC"/>
    <property type="match status" value="1"/>
</dbReference>
<keyword evidence="10" id="KW-1185">Reference proteome</keyword>